<accession>A0A7W7GQ90</accession>
<feature type="region of interest" description="Disordered" evidence="1">
    <location>
        <begin position="213"/>
        <end position="255"/>
    </location>
</feature>
<keyword evidence="2" id="KW-1133">Transmembrane helix</keyword>
<name>A0A7W7GQ90_9MICC</name>
<keyword evidence="2" id="KW-0472">Membrane</keyword>
<gene>
    <name evidence="3" type="ORF">HDA30_001803</name>
</gene>
<dbReference type="AlphaFoldDB" id="A0A7W7GQ90"/>
<keyword evidence="2" id="KW-0812">Transmembrane</keyword>
<feature type="transmembrane region" description="Helical" evidence="2">
    <location>
        <begin position="35"/>
        <end position="56"/>
    </location>
</feature>
<evidence type="ECO:0000313" key="3">
    <source>
        <dbReference type="EMBL" id="MBB4736295.1"/>
    </source>
</evidence>
<organism evidence="3 4">
    <name type="scientific">Micrococcus cohnii</name>
    <dbReference type="NCBI Taxonomy" id="993416"/>
    <lineage>
        <taxon>Bacteria</taxon>
        <taxon>Bacillati</taxon>
        <taxon>Actinomycetota</taxon>
        <taxon>Actinomycetes</taxon>
        <taxon>Micrococcales</taxon>
        <taxon>Micrococcaceae</taxon>
        <taxon>Micrococcus</taxon>
    </lineage>
</organism>
<protein>
    <submittedName>
        <fullName evidence="3">Uncharacterized protein</fullName>
    </submittedName>
</protein>
<evidence type="ECO:0000256" key="2">
    <source>
        <dbReference type="SAM" id="Phobius"/>
    </source>
</evidence>
<reference evidence="3 4" key="1">
    <citation type="submission" date="2020-08" db="EMBL/GenBank/DDBJ databases">
        <title>Sequencing the genomes of 1000 actinobacteria strains.</title>
        <authorList>
            <person name="Klenk H.-P."/>
        </authorList>
    </citation>
    <scope>NUCLEOTIDE SEQUENCE [LARGE SCALE GENOMIC DNA]</scope>
    <source>
        <strain evidence="3 4">DSM 23974</strain>
    </source>
</reference>
<evidence type="ECO:0000256" key="1">
    <source>
        <dbReference type="SAM" id="MobiDB-lite"/>
    </source>
</evidence>
<keyword evidence="4" id="KW-1185">Reference proteome</keyword>
<dbReference type="EMBL" id="JACHNA010000001">
    <property type="protein sequence ID" value="MBB4736295.1"/>
    <property type="molecule type" value="Genomic_DNA"/>
</dbReference>
<dbReference type="RefSeq" id="WP_158496921.1">
    <property type="nucleotide sequence ID" value="NZ_JACHNA010000001.1"/>
</dbReference>
<proteinExistence type="predicted"/>
<dbReference type="Proteomes" id="UP000540191">
    <property type="component" value="Unassembled WGS sequence"/>
</dbReference>
<comment type="caution">
    <text evidence="3">The sequence shown here is derived from an EMBL/GenBank/DDBJ whole genome shotgun (WGS) entry which is preliminary data.</text>
</comment>
<feature type="transmembrane region" description="Helical" evidence="2">
    <location>
        <begin position="68"/>
        <end position="89"/>
    </location>
</feature>
<sequence>MADRVRTMTRRRFARLSEEELVAALPFRVKVAWTGWWLGLAIFVGGAWFFAWVLFFSEAETTPMGQMYKALMWIGLPVCLFFLPVYVIGCLFPRHLTVTEEGLSTRWWSVSWLQVERISYTGEVAEGKVQALFRVSPQLWESGLREANRWDSGMPFGGGGLTRHWPCVRTQRNLMPFVGSLWKLFETLHHRAWERAGHVGGFDGYGPVVPDGRRAVAPNTPAEDEDPAGGPVGAGGEASRRAQREEWPGGGGVDV</sequence>
<feature type="compositionally biased region" description="Basic and acidic residues" evidence="1">
    <location>
        <begin position="238"/>
        <end position="247"/>
    </location>
</feature>
<evidence type="ECO:0000313" key="4">
    <source>
        <dbReference type="Proteomes" id="UP000540191"/>
    </source>
</evidence>